<evidence type="ECO:0000256" key="10">
    <source>
        <dbReference type="ARBA" id="ARBA00039918"/>
    </source>
</evidence>
<feature type="transmembrane region" description="Helical" evidence="12">
    <location>
        <begin position="70"/>
        <end position="88"/>
    </location>
</feature>
<evidence type="ECO:0000256" key="5">
    <source>
        <dbReference type="ARBA" id="ARBA00022692"/>
    </source>
</evidence>
<dbReference type="GO" id="GO:0015293">
    <property type="term" value="F:symporter activity"/>
    <property type="evidence" value="ECO:0007669"/>
    <property type="project" value="UniProtKB-KW"/>
</dbReference>
<proteinExistence type="inferred from homology"/>
<dbReference type="PANTHER" id="PTHR43045">
    <property type="entry name" value="SHIKIMATE TRANSPORTER"/>
    <property type="match status" value="1"/>
</dbReference>
<keyword evidence="7 12" id="KW-1133">Transmembrane helix</keyword>
<evidence type="ECO:0000256" key="8">
    <source>
        <dbReference type="ARBA" id="ARBA00023136"/>
    </source>
</evidence>
<reference evidence="14 15" key="1">
    <citation type="submission" date="2020-04" db="EMBL/GenBank/DDBJ databases">
        <title>MicrobeNet Type strains.</title>
        <authorList>
            <person name="Nicholson A.C."/>
        </authorList>
    </citation>
    <scope>NUCLEOTIDE SEQUENCE [LARGE SCALE GENOMIC DNA]</scope>
    <source>
        <strain evidence="14 15">DSM 45078</strain>
    </source>
</reference>
<keyword evidence="6" id="KW-0769">Symport</keyword>
<evidence type="ECO:0000256" key="2">
    <source>
        <dbReference type="ARBA" id="ARBA00008240"/>
    </source>
</evidence>
<evidence type="ECO:0000259" key="13">
    <source>
        <dbReference type="PROSITE" id="PS50850"/>
    </source>
</evidence>
<comment type="caution">
    <text evidence="14">The sequence shown here is derived from an EMBL/GenBank/DDBJ whole genome shotgun (WGS) entry which is preliminary data.</text>
</comment>
<evidence type="ECO:0000256" key="11">
    <source>
        <dbReference type="SAM" id="MobiDB-lite"/>
    </source>
</evidence>
<evidence type="ECO:0000256" key="1">
    <source>
        <dbReference type="ARBA" id="ARBA00004651"/>
    </source>
</evidence>
<feature type="transmembrane region" description="Helical" evidence="12">
    <location>
        <begin position="395"/>
        <end position="417"/>
    </location>
</feature>
<keyword evidence="5 12" id="KW-0812">Transmembrane</keyword>
<dbReference type="AlphaFoldDB" id="A0A846XFG5"/>
<gene>
    <name evidence="14" type="ORF">HGA13_06065</name>
</gene>
<feature type="transmembrane region" description="Helical" evidence="12">
    <location>
        <begin position="138"/>
        <end position="163"/>
    </location>
</feature>
<comment type="similarity">
    <text evidence="2">Belongs to the major facilitator superfamily. Metabolite:H+ Symporter (MHS) family (TC 2.A.1.6) family.</text>
</comment>
<keyword evidence="4" id="KW-1003">Cell membrane</keyword>
<feature type="transmembrane region" description="Helical" evidence="12">
    <location>
        <begin position="109"/>
        <end position="132"/>
    </location>
</feature>
<dbReference type="Gene3D" id="1.20.1250.20">
    <property type="entry name" value="MFS general substrate transporter like domains"/>
    <property type="match status" value="2"/>
</dbReference>
<dbReference type="InterPro" id="IPR005828">
    <property type="entry name" value="MFS_sugar_transport-like"/>
</dbReference>
<comment type="subcellular location">
    <subcellularLocation>
        <location evidence="1">Cell membrane</location>
        <topology evidence="1">Multi-pass membrane protein</topology>
    </subcellularLocation>
</comment>
<name>A0A846XFG5_9NOCA</name>
<keyword evidence="15" id="KW-1185">Reference proteome</keyword>
<dbReference type="RefSeq" id="WP_084470633.1">
    <property type="nucleotide sequence ID" value="NZ_JAAXOO010000001.1"/>
</dbReference>
<dbReference type="FunFam" id="1.20.1250.20:FF:000001">
    <property type="entry name" value="Dicarboxylate MFS transporter"/>
    <property type="match status" value="1"/>
</dbReference>
<feature type="transmembrane region" description="Helical" evidence="12">
    <location>
        <begin position="330"/>
        <end position="349"/>
    </location>
</feature>
<feature type="transmembrane region" description="Helical" evidence="12">
    <location>
        <begin position="208"/>
        <end position="229"/>
    </location>
</feature>
<feature type="transmembrane region" description="Helical" evidence="12">
    <location>
        <begin position="276"/>
        <end position="295"/>
    </location>
</feature>
<feature type="transmembrane region" description="Helical" evidence="12">
    <location>
        <begin position="301"/>
        <end position="321"/>
    </location>
</feature>
<feature type="transmembrane region" description="Helical" evidence="12">
    <location>
        <begin position="175"/>
        <end position="196"/>
    </location>
</feature>
<evidence type="ECO:0000256" key="7">
    <source>
        <dbReference type="ARBA" id="ARBA00022989"/>
    </source>
</evidence>
<dbReference type="Proteomes" id="UP000565715">
    <property type="component" value="Unassembled WGS sequence"/>
</dbReference>
<evidence type="ECO:0000256" key="4">
    <source>
        <dbReference type="ARBA" id="ARBA00022475"/>
    </source>
</evidence>
<feature type="domain" description="Major facilitator superfamily (MFS) profile" evidence="13">
    <location>
        <begin position="35"/>
        <end position="449"/>
    </location>
</feature>
<sequence length="452" mass="47560">MSLPEIAAVPARADEPAVPAEEDAGGLAAGDTRKAVAASLIGTTVEWYDFFLYSTAAGIVFDKLFFPSSSAFVGTMLSFATFAVGFLMRPVGGLVFGHIGDRIGRKRTLALTMAIMGGSTALMGVLPTAAAIGVAAPILLLALRMLQGFALGGEWAGAVLLAVEHSPRRKVGLFGSYPQVGLALGLALGTGVFALLRTVLSEDAFLAYGWRIAFGASVVLVLIGLVVRLKIDETPAFREVDRLNRISKVPVVELFRSARSRRNTVLGLLSRWGEGAAFNTWGVFAISFATVQLGFEQVPVLLAVTVAAVVMAALIPVSGLLTDRFGPRRVYIAGIAAYGVLVYPVFLLFETGNIVVFTVAVIAVFGVAHALFYGAQGTLYAGLYPPEVRYTGLSFVYQFSGIYASGLTPMIVTALIAAAGGAPWLACGYLVSTAVVSVIATRFISEEDRLTA</sequence>
<feature type="transmembrane region" description="Helical" evidence="12">
    <location>
        <begin position="355"/>
        <end position="374"/>
    </location>
</feature>
<evidence type="ECO:0000256" key="6">
    <source>
        <dbReference type="ARBA" id="ARBA00022847"/>
    </source>
</evidence>
<keyword evidence="3" id="KW-0813">Transport</keyword>
<dbReference type="SUPFAM" id="SSF103473">
    <property type="entry name" value="MFS general substrate transporter"/>
    <property type="match status" value="1"/>
</dbReference>
<feature type="transmembrane region" description="Helical" evidence="12">
    <location>
        <begin position="423"/>
        <end position="444"/>
    </location>
</feature>
<dbReference type="PROSITE" id="PS50850">
    <property type="entry name" value="MFS"/>
    <property type="match status" value="1"/>
</dbReference>
<comment type="function">
    <text evidence="9">May be a proton symporter involved in the uptake of osmolytes such as proline and glycine betaine.</text>
</comment>
<evidence type="ECO:0000313" key="15">
    <source>
        <dbReference type="Proteomes" id="UP000565715"/>
    </source>
</evidence>
<dbReference type="InterPro" id="IPR036259">
    <property type="entry name" value="MFS_trans_sf"/>
</dbReference>
<dbReference type="EMBL" id="JAAXOO010000001">
    <property type="protein sequence ID" value="NKY32644.1"/>
    <property type="molecule type" value="Genomic_DNA"/>
</dbReference>
<dbReference type="GO" id="GO:0005886">
    <property type="term" value="C:plasma membrane"/>
    <property type="evidence" value="ECO:0007669"/>
    <property type="project" value="UniProtKB-SubCell"/>
</dbReference>
<dbReference type="PANTHER" id="PTHR43045:SF1">
    <property type="entry name" value="SHIKIMATE TRANSPORTER"/>
    <property type="match status" value="1"/>
</dbReference>
<protein>
    <recommendedName>
        <fullName evidence="10">Putative proline/betaine transporter</fullName>
    </recommendedName>
</protein>
<dbReference type="InterPro" id="IPR020846">
    <property type="entry name" value="MFS_dom"/>
</dbReference>
<dbReference type="Pfam" id="PF07690">
    <property type="entry name" value="MFS_1"/>
    <property type="match status" value="1"/>
</dbReference>
<dbReference type="InterPro" id="IPR011701">
    <property type="entry name" value="MFS"/>
</dbReference>
<organism evidence="14 15">
    <name type="scientific">Nocardia speluncae</name>
    <dbReference type="NCBI Taxonomy" id="419477"/>
    <lineage>
        <taxon>Bacteria</taxon>
        <taxon>Bacillati</taxon>
        <taxon>Actinomycetota</taxon>
        <taxon>Actinomycetes</taxon>
        <taxon>Mycobacteriales</taxon>
        <taxon>Nocardiaceae</taxon>
        <taxon>Nocardia</taxon>
    </lineage>
</organism>
<dbReference type="Pfam" id="PF00083">
    <property type="entry name" value="Sugar_tr"/>
    <property type="match status" value="1"/>
</dbReference>
<accession>A0A846XFG5</accession>
<dbReference type="CDD" id="cd17369">
    <property type="entry name" value="MFS_ShiA_like"/>
    <property type="match status" value="1"/>
</dbReference>
<feature type="region of interest" description="Disordered" evidence="11">
    <location>
        <begin position="1"/>
        <end position="25"/>
    </location>
</feature>
<keyword evidence="8 12" id="KW-0472">Membrane</keyword>
<evidence type="ECO:0000256" key="12">
    <source>
        <dbReference type="SAM" id="Phobius"/>
    </source>
</evidence>
<evidence type="ECO:0000256" key="3">
    <source>
        <dbReference type="ARBA" id="ARBA00022448"/>
    </source>
</evidence>
<evidence type="ECO:0000256" key="9">
    <source>
        <dbReference type="ARBA" id="ARBA00037295"/>
    </source>
</evidence>
<evidence type="ECO:0000313" key="14">
    <source>
        <dbReference type="EMBL" id="NKY32644.1"/>
    </source>
</evidence>
<feature type="compositionally biased region" description="Low complexity" evidence="11">
    <location>
        <begin position="7"/>
        <end position="25"/>
    </location>
</feature>